<evidence type="ECO:0000256" key="4">
    <source>
        <dbReference type="ARBA" id="ARBA00023163"/>
    </source>
</evidence>
<dbReference type="Gene3D" id="4.10.240.10">
    <property type="entry name" value="Zn(2)-C6 fungal-type DNA-binding domain"/>
    <property type="match status" value="1"/>
</dbReference>
<protein>
    <recommendedName>
        <fullName evidence="7">Zn(2)-C6 fungal-type domain-containing protein</fullName>
    </recommendedName>
</protein>
<keyword evidence="4" id="KW-0804">Transcription</keyword>
<evidence type="ECO:0000256" key="5">
    <source>
        <dbReference type="ARBA" id="ARBA00023242"/>
    </source>
</evidence>
<dbReference type="SUPFAM" id="SSF57701">
    <property type="entry name" value="Zn2/Cys6 DNA-binding domain"/>
    <property type="match status" value="1"/>
</dbReference>
<accession>A0A507AKH0</accession>
<evidence type="ECO:0000256" key="3">
    <source>
        <dbReference type="ARBA" id="ARBA00023125"/>
    </source>
</evidence>
<evidence type="ECO:0000259" key="7">
    <source>
        <dbReference type="PROSITE" id="PS50048"/>
    </source>
</evidence>
<dbReference type="InParanoid" id="A0A507AKH0"/>
<feature type="compositionally biased region" description="Pro residues" evidence="6">
    <location>
        <begin position="185"/>
        <end position="194"/>
    </location>
</feature>
<dbReference type="InterPro" id="IPR036864">
    <property type="entry name" value="Zn2-C6_fun-type_DNA-bd_sf"/>
</dbReference>
<dbReference type="OrthoDB" id="424974at2759"/>
<dbReference type="GO" id="GO:0000978">
    <property type="term" value="F:RNA polymerase II cis-regulatory region sequence-specific DNA binding"/>
    <property type="evidence" value="ECO:0007669"/>
    <property type="project" value="TreeGrafter"/>
</dbReference>
<keyword evidence="5" id="KW-0539">Nucleus</keyword>
<dbReference type="SMART" id="SM00906">
    <property type="entry name" value="Fungal_trans"/>
    <property type="match status" value="1"/>
</dbReference>
<evidence type="ECO:0000256" key="1">
    <source>
        <dbReference type="ARBA" id="ARBA00022723"/>
    </source>
</evidence>
<name>A0A507AKH0_9PEZI</name>
<dbReference type="EMBL" id="SKBQ01000083">
    <property type="protein sequence ID" value="TPX07933.1"/>
    <property type="molecule type" value="Genomic_DNA"/>
</dbReference>
<feature type="domain" description="Zn(2)-C6 fungal-type" evidence="7">
    <location>
        <begin position="43"/>
        <end position="76"/>
    </location>
</feature>
<evidence type="ECO:0000256" key="2">
    <source>
        <dbReference type="ARBA" id="ARBA00023015"/>
    </source>
</evidence>
<dbReference type="AlphaFoldDB" id="A0A507AKH0"/>
<feature type="region of interest" description="Disordered" evidence="6">
    <location>
        <begin position="1"/>
        <end position="42"/>
    </location>
</feature>
<dbReference type="GO" id="GO:0000435">
    <property type="term" value="P:positive regulation of transcription from RNA polymerase II promoter by galactose"/>
    <property type="evidence" value="ECO:0007669"/>
    <property type="project" value="TreeGrafter"/>
</dbReference>
<gene>
    <name evidence="8" type="ORF">E0L32_010388</name>
</gene>
<dbReference type="GO" id="GO:0005634">
    <property type="term" value="C:nucleus"/>
    <property type="evidence" value="ECO:0007669"/>
    <property type="project" value="TreeGrafter"/>
</dbReference>
<dbReference type="GeneID" id="41977835"/>
<proteinExistence type="predicted"/>
<dbReference type="Pfam" id="PF00172">
    <property type="entry name" value="Zn_clus"/>
    <property type="match status" value="1"/>
</dbReference>
<dbReference type="InterPro" id="IPR051127">
    <property type="entry name" value="Fungal_SecMet_Regulators"/>
</dbReference>
<dbReference type="InterPro" id="IPR007219">
    <property type="entry name" value="XnlR_reg_dom"/>
</dbReference>
<comment type="caution">
    <text evidence="8">The sequence shown here is derived from an EMBL/GenBank/DDBJ whole genome shotgun (WGS) entry which is preliminary data.</text>
</comment>
<dbReference type="RefSeq" id="XP_030989644.1">
    <property type="nucleotide sequence ID" value="XM_031133001.1"/>
</dbReference>
<feature type="compositionally biased region" description="Basic and acidic residues" evidence="6">
    <location>
        <begin position="281"/>
        <end position="296"/>
    </location>
</feature>
<dbReference type="GO" id="GO:0006351">
    <property type="term" value="P:DNA-templated transcription"/>
    <property type="evidence" value="ECO:0007669"/>
    <property type="project" value="InterPro"/>
</dbReference>
<dbReference type="InterPro" id="IPR001138">
    <property type="entry name" value="Zn2Cys6_DnaBD"/>
</dbReference>
<dbReference type="Pfam" id="PF04082">
    <property type="entry name" value="Fungal_trans"/>
    <property type="match status" value="1"/>
</dbReference>
<evidence type="ECO:0000313" key="8">
    <source>
        <dbReference type="EMBL" id="TPX07933.1"/>
    </source>
</evidence>
<feature type="compositionally biased region" description="Polar residues" evidence="6">
    <location>
        <begin position="205"/>
        <end position="233"/>
    </location>
</feature>
<keyword evidence="2" id="KW-0805">Transcription regulation</keyword>
<evidence type="ECO:0000256" key="6">
    <source>
        <dbReference type="SAM" id="MobiDB-lite"/>
    </source>
</evidence>
<dbReference type="CDD" id="cd00067">
    <property type="entry name" value="GAL4"/>
    <property type="match status" value="1"/>
</dbReference>
<dbReference type="CDD" id="cd12148">
    <property type="entry name" value="fungal_TF_MHR"/>
    <property type="match status" value="1"/>
</dbReference>
<keyword evidence="3" id="KW-0238">DNA-binding</keyword>
<dbReference type="GO" id="GO:0008270">
    <property type="term" value="F:zinc ion binding"/>
    <property type="evidence" value="ECO:0007669"/>
    <property type="project" value="InterPro"/>
</dbReference>
<dbReference type="PANTHER" id="PTHR47424:SF3">
    <property type="entry name" value="REGULATORY PROTEIN GAL4"/>
    <property type="match status" value="1"/>
</dbReference>
<dbReference type="Proteomes" id="UP000319257">
    <property type="component" value="Unassembled WGS sequence"/>
</dbReference>
<dbReference type="PANTHER" id="PTHR47424">
    <property type="entry name" value="REGULATORY PROTEIN GAL4"/>
    <property type="match status" value="1"/>
</dbReference>
<feature type="compositionally biased region" description="Pro residues" evidence="6">
    <location>
        <begin position="7"/>
        <end position="20"/>
    </location>
</feature>
<keyword evidence="9" id="KW-1185">Reference proteome</keyword>
<feature type="region of interest" description="Disordered" evidence="6">
    <location>
        <begin position="106"/>
        <end position="310"/>
    </location>
</feature>
<reference evidence="8 9" key="1">
    <citation type="submission" date="2019-06" db="EMBL/GenBank/DDBJ databases">
        <title>Draft genome sequence of the filamentous fungus Phialemoniopsis curvata isolated from diesel fuel.</title>
        <authorList>
            <person name="Varaljay V.A."/>
            <person name="Lyon W.J."/>
            <person name="Crouch A.L."/>
            <person name="Drake C.E."/>
            <person name="Hollomon J.M."/>
            <person name="Nadeau L.J."/>
            <person name="Nunn H.S."/>
            <person name="Stevenson B.S."/>
            <person name="Bojanowski C.L."/>
            <person name="Crookes-Goodson W.J."/>
        </authorList>
    </citation>
    <scope>NUCLEOTIDE SEQUENCE [LARGE SCALE GENOMIC DNA]</scope>
    <source>
        <strain evidence="8 9">D216</strain>
    </source>
</reference>
<keyword evidence="1" id="KW-0479">Metal-binding</keyword>
<dbReference type="GO" id="GO:0000981">
    <property type="term" value="F:DNA-binding transcription factor activity, RNA polymerase II-specific"/>
    <property type="evidence" value="ECO:0007669"/>
    <property type="project" value="InterPro"/>
</dbReference>
<feature type="compositionally biased region" description="Low complexity" evidence="6">
    <location>
        <begin position="21"/>
        <end position="35"/>
    </location>
</feature>
<dbReference type="SMART" id="SM00066">
    <property type="entry name" value="GAL4"/>
    <property type="match status" value="1"/>
</dbReference>
<dbReference type="PROSITE" id="PS50048">
    <property type="entry name" value="ZN2_CY6_FUNGAL_2"/>
    <property type="match status" value="1"/>
</dbReference>
<organism evidence="8 9">
    <name type="scientific">Thyridium curvatum</name>
    <dbReference type="NCBI Taxonomy" id="1093900"/>
    <lineage>
        <taxon>Eukaryota</taxon>
        <taxon>Fungi</taxon>
        <taxon>Dikarya</taxon>
        <taxon>Ascomycota</taxon>
        <taxon>Pezizomycotina</taxon>
        <taxon>Sordariomycetes</taxon>
        <taxon>Sordariomycetidae</taxon>
        <taxon>Thyridiales</taxon>
        <taxon>Thyridiaceae</taxon>
        <taxon>Thyridium</taxon>
    </lineage>
</organism>
<sequence length="871" mass="96454">MAEPSPADQPPPPPPPPHPPGQQQQQPPQSQSQAAKRTKTRLACQECRDRKVRCDGVRPVCNSCKRKGLGPEHCIYVDLNADVRPEYVKSLEGRIRELEQNLLKQEEGRLSSPLPTPVLADQPAATRPSYFAGSPGVPGKLDLASPNHAIGDEPPIHGIKRKRVESMDPMLHRGYPPEHFQHPAQPLPPPPPQQGAPTPAGGPPTWQSLESQPSQQRRSNSFRGTPPSANNTRFRLRPGSRGGDADDDSATQSASVMGAADGEPGDTNVFLGPSSAAAFMKEVRSSRKRTSDHPGDDAASSTGSRVSRMRTKAEHEDLLKVMDELVLPPKRVADAHISKYWEYNHTLYPIMHRPSFMKRYRDMWHDDNAAAHHDSAHATETAHTLRAFHAVFNIMLALGCTFASPTGITPASRKNAEVFFKRAQKLINKADLEHGTLDLVQAMVLTAQYLQGTGSVNRCWITVGMAIRVAQGMGIQLDLPSESQAEQQQRRRTWWCCVQLDRVFSMTFGRPPMIVWPTVVPMPEPVEDDVLSLEPGSSVQPIAPQAVSITAFFVQALLLTKILMEVLRQMYSPTAESRSRERGAFPTTDCTLVLEIDEQMGSWRAGLPEYLVYGGNMDTVKREFIFQRQATTLYCRYLHLRILLFRPTTVILAKSTVFDPARNAEFSAFQRMTARACVSACVLAAQELIRILWTETNSGRLGPWWYSVFYLYTAGTVVLSMFMAPEIQAAPLELLDSLENSWNQCIEALRYYADSDSAFAKRCLWTLQTAHVQGMSEMNSQHTIEDQIAGGNAGGAPRVDANGPARMLGPDEAVPNPNDPYGFHDPAITNLGEGVLMDPWWPAGNLDWLGSIPSEMDAPGDLYDTRDPRMP</sequence>
<dbReference type="STRING" id="1093900.A0A507AKH0"/>
<evidence type="ECO:0000313" key="9">
    <source>
        <dbReference type="Proteomes" id="UP000319257"/>
    </source>
</evidence>